<feature type="compositionally biased region" description="Gly residues" evidence="1">
    <location>
        <begin position="261"/>
        <end position="279"/>
    </location>
</feature>
<reference evidence="3 4" key="1">
    <citation type="submission" date="2014-02" db="EMBL/GenBank/DDBJ databases">
        <title>Draft Genome of Hylemonella gracilis isolated from the Niagara River.</title>
        <authorList>
            <person name="Pawlowski D.R."/>
            <person name="Koudelka G.B."/>
        </authorList>
    </citation>
    <scope>NUCLEOTIDE SEQUENCE [LARGE SCALE GENOMIC DNA]</scope>
    <source>
        <strain evidence="3 4">Niagara R</strain>
    </source>
</reference>
<evidence type="ECO:0000313" key="3">
    <source>
        <dbReference type="EMBL" id="EYC50473.1"/>
    </source>
</evidence>
<accession>A0A016XGZ8</accession>
<proteinExistence type="predicted"/>
<dbReference type="InterPro" id="IPR019613">
    <property type="entry name" value="DUF4198"/>
</dbReference>
<dbReference type="Proteomes" id="UP000023268">
    <property type="component" value="Unassembled WGS sequence"/>
</dbReference>
<dbReference type="OrthoDB" id="5943at2"/>
<gene>
    <name evidence="3" type="ORF">AZ34_04960</name>
</gene>
<dbReference type="AlphaFoldDB" id="A0A016XGZ8"/>
<dbReference type="InterPro" id="IPR006311">
    <property type="entry name" value="TAT_signal"/>
</dbReference>
<evidence type="ECO:0000256" key="1">
    <source>
        <dbReference type="SAM" id="MobiDB-lite"/>
    </source>
</evidence>
<sequence>MKKRLSLLASTAALAASFAVLLLPTAAQAHRAWLLPSGTVFSGQEPWVAVDAAVSNDIFYFEHNAGNLDNLVITGPDGKPVEAQNQAKTRYRSVFDVKLEQAGTYRIALVNDSMFASYKVGNETKRLRGTAESLRKEIPTDAQDVRVTRSQSRVETFVTRGKPSTDSLKPTGRGIELVAVTHPNDLFAGETATFRFVDDGKPAAGYGVTVILAGKRHQDKLTELTLDTDKNGEIKVKWPAAGMYWLEVEPARPARPQGAPQAGGPGMPAGSGAQGGPMGPMGPAGTLDKPTRRAGYSLTLEVLPQ</sequence>
<evidence type="ECO:0000256" key="2">
    <source>
        <dbReference type="SAM" id="SignalP"/>
    </source>
</evidence>
<organism evidence="3 4">
    <name type="scientific">Hylemonella gracilis str. Niagara R</name>
    <dbReference type="NCBI Taxonomy" id="1458275"/>
    <lineage>
        <taxon>Bacteria</taxon>
        <taxon>Pseudomonadati</taxon>
        <taxon>Pseudomonadota</taxon>
        <taxon>Betaproteobacteria</taxon>
        <taxon>Burkholderiales</taxon>
        <taxon>Comamonadaceae</taxon>
        <taxon>Hylemonella</taxon>
    </lineage>
</organism>
<dbReference type="EMBL" id="JEMG01000001">
    <property type="protein sequence ID" value="EYC50473.1"/>
    <property type="molecule type" value="Genomic_DNA"/>
</dbReference>
<feature type="region of interest" description="Disordered" evidence="1">
    <location>
        <begin position="253"/>
        <end position="305"/>
    </location>
</feature>
<dbReference type="RefSeq" id="WP_035605414.1">
    <property type="nucleotide sequence ID" value="NZ_JEMG01000001.1"/>
</dbReference>
<dbReference type="PROSITE" id="PS51318">
    <property type="entry name" value="TAT"/>
    <property type="match status" value="1"/>
</dbReference>
<comment type="caution">
    <text evidence="3">The sequence shown here is derived from an EMBL/GenBank/DDBJ whole genome shotgun (WGS) entry which is preliminary data.</text>
</comment>
<name>A0A016XGZ8_9BURK</name>
<dbReference type="STRING" id="1458275.AZ34_04960"/>
<evidence type="ECO:0000313" key="4">
    <source>
        <dbReference type="Proteomes" id="UP000023268"/>
    </source>
</evidence>
<dbReference type="eggNOG" id="COG5266">
    <property type="taxonomic scope" value="Bacteria"/>
</dbReference>
<keyword evidence="2" id="KW-0732">Signal</keyword>
<dbReference type="Pfam" id="PF10670">
    <property type="entry name" value="DUF4198"/>
    <property type="match status" value="1"/>
</dbReference>
<protein>
    <submittedName>
        <fullName evidence="3">ABC transporter permease</fullName>
    </submittedName>
</protein>
<feature type="signal peptide" evidence="2">
    <location>
        <begin position="1"/>
        <end position="29"/>
    </location>
</feature>
<feature type="chain" id="PRO_5001492460" evidence="2">
    <location>
        <begin position="30"/>
        <end position="305"/>
    </location>
</feature>